<proteinExistence type="predicted"/>
<keyword evidence="1" id="KW-0614">Plasmid</keyword>
<sequence length="53" mass="5759">MVLSASGRRSDPVRRKGLIFLYQVLAGLTTGMRHEQSQELGLAFSASDLGCCM</sequence>
<geneLocation type="plasmid" evidence="2">
    <name>prgalie4872d</name>
</geneLocation>
<organism evidence="1 2">
    <name type="scientific">Rhizobium gallicum</name>
    <dbReference type="NCBI Taxonomy" id="56730"/>
    <lineage>
        <taxon>Bacteria</taxon>
        <taxon>Pseudomonadati</taxon>
        <taxon>Pseudomonadota</taxon>
        <taxon>Alphaproteobacteria</taxon>
        <taxon>Hyphomicrobiales</taxon>
        <taxon>Rhizobiaceae</taxon>
        <taxon>Rhizobium/Agrobacterium group</taxon>
        <taxon>Rhizobium</taxon>
    </lineage>
</organism>
<dbReference type="Proteomes" id="UP000184749">
    <property type="component" value="Plasmid pRgalIE4872d"/>
</dbReference>
<accession>A0A1L5NUG6</accession>
<name>A0A1L5NUG6_9HYPH</name>
<reference evidence="1 2" key="1">
    <citation type="submission" date="2016-09" db="EMBL/GenBank/DDBJ databases">
        <title>The complete genome sequences of Rhizobium gallicum, symbiovars gallicum and phaseoli, symbionts associated to common bean (Phaseolus vulgaris).</title>
        <authorList>
            <person name="Bustos P."/>
            <person name="Santamaria R.I."/>
            <person name="Perez-Carrascal O.M."/>
            <person name="Juarez S."/>
            <person name="Lozano L."/>
            <person name="Martinez-Flores I."/>
            <person name="Martinez-Romero E."/>
            <person name="Cevallos M."/>
            <person name="Romero D."/>
            <person name="Davila G."/>
            <person name="Gonzalez V."/>
        </authorList>
    </citation>
    <scope>NUCLEOTIDE SEQUENCE [LARGE SCALE GENOMIC DNA]</scope>
    <source>
        <strain evidence="1 2">IE4872</strain>
        <plasmid evidence="2">prgalie4872d</plasmid>
    </source>
</reference>
<gene>
    <name evidence="1" type="ORF">IE4872_PD01018</name>
</gene>
<evidence type="ECO:0000313" key="1">
    <source>
        <dbReference type="EMBL" id="APO71545.1"/>
    </source>
</evidence>
<protein>
    <submittedName>
        <fullName evidence="1">Uncharacterized protein</fullName>
    </submittedName>
</protein>
<evidence type="ECO:0000313" key="2">
    <source>
        <dbReference type="Proteomes" id="UP000184749"/>
    </source>
</evidence>
<dbReference type="EMBL" id="CP017105">
    <property type="protein sequence ID" value="APO71545.1"/>
    <property type="molecule type" value="Genomic_DNA"/>
</dbReference>
<dbReference type="AlphaFoldDB" id="A0A1L5NUG6"/>